<dbReference type="SUPFAM" id="SSF56601">
    <property type="entry name" value="beta-lactamase/transpeptidase-like"/>
    <property type="match status" value="1"/>
</dbReference>
<feature type="domain" description="Beta-lactamase-related" evidence="1">
    <location>
        <begin position="32"/>
        <end position="351"/>
    </location>
</feature>
<sequence length="368" mass="40688">MKKPFLSYFKDFFAFKRVIGDDVQLQGLVKADALLSHLVTAHKIPGIAISVLKNGAPYFQKGYGFANLENQTPIHPETSVFRIASVSKPIAATALAHMVAEGLIDLDTSFYIYVPYFPKKKWDFTIRQLASHTAGIRGYLGKEYALNKPYSIKESIAVFKDADLLFKPGTGYHYNSYDWVLISLAMQEASGIPFEDYVSKKVVQPLGLNSVFPADRSGVDHIKANKLALTTFYSKRAIGFRPAVAVNNYYKLAGGGYLATATDIAKLGQAYLDKKVLDEPTLMQFLTSELLDDAPTYYGLGWQVSQDAKGRSYYGHIGNGVGGYSNFFVYPEQNVVIAMLINCTNPNVQETLDQVIHEVLESSPPTVG</sequence>
<dbReference type="eggNOG" id="COG1680">
    <property type="taxonomic scope" value="Bacteria"/>
</dbReference>
<evidence type="ECO:0000259" key="1">
    <source>
        <dbReference type="Pfam" id="PF00144"/>
    </source>
</evidence>
<dbReference type="InterPro" id="IPR050491">
    <property type="entry name" value="AmpC-like"/>
</dbReference>
<accession>A0A1G7CS88</accession>
<dbReference type="PANTHER" id="PTHR46825">
    <property type="entry name" value="D-ALANYL-D-ALANINE-CARBOXYPEPTIDASE/ENDOPEPTIDASE AMPH"/>
    <property type="match status" value="1"/>
</dbReference>
<proteinExistence type="predicted"/>
<dbReference type="Pfam" id="PF00144">
    <property type="entry name" value="Beta-lactamase"/>
    <property type="match status" value="1"/>
</dbReference>
<keyword evidence="3" id="KW-1185">Reference proteome</keyword>
<dbReference type="AlphaFoldDB" id="A0A1G7CS88"/>
<dbReference type="InterPro" id="IPR001466">
    <property type="entry name" value="Beta-lactam-related"/>
</dbReference>
<dbReference type="RefSeq" id="WP_074537073.1">
    <property type="nucleotide sequence ID" value="NZ_FNBD01000001.1"/>
</dbReference>
<organism evidence="2 3">
    <name type="scientific">Cellulophaga baltica</name>
    <dbReference type="NCBI Taxonomy" id="76594"/>
    <lineage>
        <taxon>Bacteria</taxon>
        <taxon>Pseudomonadati</taxon>
        <taxon>Bacteroidota</taxon>
        <taxon>Flavobacteriia</taxon>
        <taxon>Flavobacteriales</taxon>
        <taxon>Flavobacteriaceae</taxon>
        <taxon>Cellulophaga</taxon>
    </lineage>
</organism>
<gene>
    <name evidence="2" type="ORF">SAMN04487992_101102</name>
</gene>
<reference evidence="3" key="1">
    <citation type="submission" date="2016-10" db="EMBL/GenBank/DDBJ databases">
        <authorList>
            <person name="Varghese N."/>
            <person name="Submissions S."/>
        </authorList>
    </citation>
    <scope>NUCLEOTIDE SEQUENCE [LARGE SCALE GENOMIC DNA]</scope>
    <source>
        <strain evidence="3">DSM 24729</strain>
    </source>
</reference>
<dbReference type="PANTHER" id="PTHR46825:SF9">
    <property type="entry name" value="BETA-LACTAMASE-RELATED DOMAIN-CONTAINING PROTEIN"/>
    <property type="match status" value="1"/>
</dbReference>
<dbReference type="InterPro" id="IPR012338">
    <property type="entry name" value="Beta-lactam/transpept-like"/>
</dbReference>
<dbReference type="Gene3D" id="3.40.710.10">
    <property type="entry name" value="DD-peptidase/beta-lactamase superfamily"/>
    <property type="match status" value="1"/>
</dbReference>
<name>A0A1G7CS88_9FLAO</name>
<evidence type="ECO:0000313" key="2">
    <source>
        <dbReference type="EMBL" id="SDE42103.1"/>
    </source>
</evidence>
<protein>
    <submittedName>
        <fullName evidence="2">CubicO group peptidase, beta-lactamase class C family</fullName>
    </submittedName>
</protein>
<evidence type="ECO:0000313" key="3">
    <source>
        <dbReference type="Proteomes" id="UP000182114"/>
    </source>
</evidence>
<dbReference type="Proteomes" id="UP000182114">
    <property type="component" value="Unassembled WGS sequence"/>
</dbReference>
<dbReference type="EMBL" id="FNBD01000001">
    <property type="protein sequence ID" value="SDE42103.1"/>
    <property type="molecule type" value="Genomic_DNA"/>
</dbReference>